<dbReference type="SUPFAM" id="SSF51695">
    <property type="entry name" value="PLC-like phosphodiesterases"/>
    <property type="match status" value="1"/>
</dbReference>
<protein>
    <recommendedName>
        <fullName evidence="2">Altered inheritance of mitochondria protein 6</fullName>
    </recommendedName>
</protein>
<comment type="similarity">
    <text evidence="1">Belongs to the AIM6 family.</text>
</comment>
<proteinExistence type="inferred from homology"/>
<comment type="caution">
    <text evidence="5">The sequence shown here is derived from an EMBL/GenBank/DDBJ whole genome shotgun (WGS) entry which is preliminary data.</text>
</comment>
<dbReference type="Proteomes" id="UP001583186">
    <property type="component" value="Unassembled WGS sequence"/>
</dbReference>
<feature type="transmembrane region" description="Helical" evidence="4">
    <location>
        <begin position="131"/>
        <end position="156"/>
    </location>
</feature>
<evidence type="ECO:0000256" key="4">
    <source>
        <dbReference type="SAM" id="Phobius"/>
    </source>
</evidence>
<keyword evidence="4" id="KW-0812">Transmembrane</keyword>
<dbReference type="CDD" id="cd08577">
    <property type="entry name" value="PI-PLCc_GDPD_SF_unchar3"/>
    <property type="match status" value="1"/>
</dbReference>
<evidence type="ECO:0000256" key="3">
    <source>
        <dbReference type="SAM" id="MobiDB-lite"/>
    </source>
</evidence>
<reference evidence="5 6" key="1">
    <citation type="journal article" date="2024" name="IMA Fungus">
        <title>IMA Genome - F19 : A genome assembly and annotation guide to empower mycologists, including annotated draft genome sequences of Ceratocystis pirilliformis, Diaporthe australafricana, Fusarium ophioides, Paecilomyces lecythidis, and Sporothrix stenoceras.</title>
        <authorList>
            <person name="Aylward J."/>
            <person name="Wilson A.M."/>
            <person name="Visagie C.M."/>
            <person name="Spraker J."/>
            <person name="Barnes I."/>
            <person name="Buitendag C."/>
            <person name="Ceriani C."/>
            <person name="Del Mar Angel L."/>
            <person name="du Plessis D."/>
            <person name="Fuchs T."/>
            <person name="Gasser K."/>
            <person name="Kramer D."/>
            <person name="Li W."/>
            <person name="Munsamy K."/>
            <person name="Piso A."/>
            <person name="Price J.L."/>
            <person name="Sonnekus B."/>
            <person name="Thomas C."/>
            <person name="van der Nest A."/>
            <person name="van Dijk A."/>
            <person name="van Heerden A."/>
            <person name="van Vuuren N."/>
            <person name="Yilmaz N."/>
            <person name="Duong T.A."/>
            <person name="van der Merwe N.A."/>
            <person name="Wingfield M.J."/>
            <person name="Wingfield B.D."/>
        </authorList>
    </citation>
    <scope>NUCLEOTIDE SEQUENCE [LARGE SCALE GENOMIC DNA]</scope>
    <source>
        <strain evidence="5 6">CMW 5346</strain>
    </source>
</reference>
<dbReference type="InterPro" id="IPR051236">
    <property type="entry name" value="HAT_RTT109-like"/>
</dbReference>
<evidence type="ECO:0000256" key="2">
    <source>
        <dbReference type="ARBA" id="ARBA00014286"/>
    </source>
</evidence>
<accession>A0ABR3Z543</accession>
<gene>
    <name evidence="5" type="ORF">Sste5346_005330</name>
</gene>
<evidence type="ECO:0000313" key="6">
    <source>
        <dbReference type="Proteomes" id="UP001583186"/>
    </source>
</evidence>
<keyword evidence="4" id="KW-1133">Transmembrane helix</keyword>
<dbReference type="EMBL" id="JAWCUI010000028">
    <property type="protein sequence ID" value="KAL1895185.1"/>
    <property type="molecule type" value="Genomic_DNA"/>
</dbReference>
<keyword evidence="4" id="KW-0472">Membrane</keyword>
<evidence type="ECO:0000256" key="1">
    <source>
        <dbReference type="ARBA" id="ARBA00008858"/>
    </source>
</evidence>
<feature type="region of interest" description="Disordered" evidence="3">
    <location>
        <begin position="15"/>
        <end position="40"/>
    </location>
</feature>
<keyword evidence="6" id="KW-1185">Reference proteome</keyword>
<dbReference type="InterPro" id="IPR039559">
    <property type="entry name" value="AIM6_PI-PLC-like_dom"/>
</dbReference>
<organism evidence="5 6">
    <name type="scientific">Sporothrix stenoceras</name>
    <dbReference type="NCBI Taxonomy" id="5173"/>
    <lineage>
        <taxon>Eukaryota</taxon>
        <taxon>Fungi</taxon>
        <taxon>Dikarya</taxon>
        <taxon>Ascomycota</taxon>
        <taxon>Pezizomycotina</taxon>
        <taxon>Sordariomycetes</taxon>
        <taxon>Sordariomycetidae</taxon>
        <taxon>Ophiostomatales</taxon>
        <taxon>Ophiostomataceae</taxon>
        <taxon>Sporothrix</taxon>
    </lineage>
</organism>
<evidence type="ECO:0000313" key="5">
    <source>
        <dbReference type="EMBL" id="KAL1895185.1"/>
    </source>
</evidence>
<dbReference type="PANTHER" id="PTHR31571:SF1">
    <property type="entry name" value="ALTERED INHERITANCE OF MITOCHONDRIA PROTEIN 6"/>
    <property type="match status" value="1"/>
</dbReference>
<dbReference type="PANTHER" id="PTHR31571">
    <property type="entry name" value="ALTERED INHERITANCE OF MITOCHONDRIA PROTEIN 6"/>
    <property type="match status" value="1"/>
</dbReference>
<dbReference type="InterPro" id="IPR017946">
    <property type="entry name" value="PLC-like_Pdiesterase_TIM-brl"/>
</dbReference>
<name>A0ABR3Z543_9PEZI</name>
<sequence>MPFFWSAGKPLGKGTISLIDSPRPSLTEAKTEDDKRPQGNRRLADLLGFSPFRHITSTYRIRPSRPKTKPRLNRREYGLLPEEDRAKDDVRVGAKDVYDSDSDSDSDSDTYFIDEDTLVSQDARGRTRRRCWLVCSMVFVSSVLVTLLVLVVLVTAHPVYGTSYNPDVIFSDEPGSEFTPGFPTDFLLNVMPIPCHSHNDYWRKVPLFSALQAGCIGTEADVWLDKKSGDLLIGHSRSSLRAKRTFRSMYVDPLVKILEGQNPNTTSANQGVVNGVFPVDPSQTLSLLVDVKTAGEATFRKVLEQVEPLRERGYLSTVEDGVVKYGPVTLVGSGNTPFDIVVENDTYRYAFFDAPLQSLDNSPYNTANSYYASVALRRGLGIVWFGRFRQSQLETMESQLQEAHARGLKARYWGLPSWPVSVRNAVWTTLMEEGVDLLNVDDIDAASQGNWTTFEWN</sequence>